<dbReference type="EMBL" id="BPLR01018694">
    <property type="protein sequence ID" value="GIZ01619.1"/>
    <property type="molecule type" value="Genomic_DNA"/>
</dbReference>
<proteinExistence type="predicted"/>
<organism evidence="2 3">
    <name type="scientific">Caerostris extrusa</name>
    <name type="common">Bark spider</name>
    <name type="synonym">Caerostris bankana</name>
    <dbReference type="NCBI Taxonomy" id="172846"/>
    <lineage>
        <taxon>Eukaryota</taxon>
        <taxon>Metazoa</taxon>
        <taxon>Ecdysozoa</taxon>
        <taxon>Arthropoda</taxon>
        <taxon>Chelicerata</taxon>
        <taxon>Arachnida</taxon>
        <taxon>Araneae</taxon>
        <taxon>Araneomorphae</taxon>
        <taxon>Entelegynae</taxon>
        <taxon>Araneoidea</taxon>
        <taxon>Araneidae</taxon>
        <taxon>Caerostris</taxon>
    </lineage>
</organism>
<evidence type="ECO:0000313" key="3">
    <source>
        <dbReference type="Proteomes" id="UP001054945"/>
    </source>
</evidence>
<dbReference type="Proteomes" id="UP001054945">
    <property type="component" value="Unassembled WGS sequence"/>
</dbReference>
<reference evidence="2 3" key="1">
    <citation type="submission" date="2021-06" db="EMBL/GenBank/DDBJ databases">
        <title>Caerostris extrusa draft genome.</title>
        <authorList>
            <person name="Kono N."/>
            <person name="Arakawa K."/>
        </authorList>
    </citation>
    <scope>NUCLEOTIDE SEQUENCE [LARGE SCALE GENOMIC DNA]</scope>
</reference>
<sequence length="252" mass="28972">MNRYFGNVKGKEAFGCRIAQRSPCLDVGTCRLISERKTFWGPPFLCYYRLSGKEVNGDDVRGRLPASDWRAGPSIECPFTSFVSFMRSRNSRSPRMRQNRYDVTEASKNSPPWPTLYLSDVTEPHPPPETNDPERGGAARSTDGGTCQPQESRSLRNPNLDTRFFPILIPPSLSDRWPKRRPTRRIKNKKKNNTYSQGKRCLWSSLFSSPPILAFGPRDARQPYKGSPGVAFLIARERWEFYWLLCRERSEA</sequence>
<feature type="compositionally biased region" description="Basic residues" evidence="1">
    <location>
        <begin position="89"/>
        <end position="98"/>
    </location>
</feature>
<dbReference type="AlphaFoldDB" id="A0AAV4Y549"/>
<name>A0AAV4Y549_CAEEX</name>
<evidence type="ECO:0000313" key="2">
    <source>
        <dbReference type="EMBL" id="GIZ01619.1"/>
    </source>
</evidence>
<feature type="region of interest" description="Disordered" evidence="1">
    <location>
        <begin position="88"/>
        <end position="158"/>
    </location>
</feature>
<accession>A0AAV4Y549</accession>
<comment type="caution">
    <text evidence="2">The sequence shown here is derived from an EMBL/GenBank/DDBJ whole genome shotgun (WGS) entry which is preliminary data.</text>
</comment>
<evidence type="ECO:0000256" key="1">
    <source>
        <dbReference type="SAM" id="MobiDB-lite"/>
    </source>
</evidence>
<keyword evidence="3" id="KW-1185">Reference proteome</keyword>
<protein>
    <submittedName>
        <fullName evidence="2">Uncharacterized protein</fullName>
    </submittedName>
</protein>
<gene>
    <name evidence="2" type="ORF">CEXT_605641</name>
</gene>
<feature type="compositionally biased region" description="Polar residues" evidence="1">
    <location>
        <begin position="143"/>
        <end position="158"/>
    </location>
</feature>